<keyword evidence="5 9" id="KW-0812">Transmembrane</keyword>
<evidence type="ECO:0000313" key="12">
    <source>
        <dbReference type="Proteomes" id="UP001229244"/>
    </source>
</evidence>
<evidence type="ECO:0000259" key="10">
    <source>
        <dbReference type="Pfam" id="PF04290"/>
    </source>
</evidence>
<feature type="transmembrane region" description="Helical" evidence="9">
    <location>
        <begin position="22"/>
        <end position="42"/>
    </location>
</feature>
<evidence type="ECO:0000256" key="6">
    <source>
        <dbReference type="ARBA" id="ARBA00022989"/>
    </source>
</evidence>
<comment type="function">
    <text evidence="9">Part of the tripartite ATP-independent periplasmic (TRAP) transport system.</text>
</comment>
<evidence type="ECO:0000256" key="7">
    <source>
        <dbReference type="ARBA" id="ARBA00023136"/>
    </source>
</evidence>
<gene>
    <name evidence="11" type="ORF">J2S73_001906</name>
</gene>
<proteinExistence type="inferred from homology"/>
<dbReference type="EMBL" id="JAUSUL010000002">
    <property type="protein sequence ID" value="MDQ0315449.1"/>
    <property type="molecule type" value="Genomic_DNA"/>
</dbReference>
<evidence type="ECO:0000256" key="5">
    <source>
        <dbReference type="ARBA" id="ARBA00022692"/>
    </source>
</evidence>
<protein>
    <recommendedName>
        <fullName evidence="9">TRAP transporter small permease protein</fullName>
    </recommendedName>
</protein>
<dbReference type="PANTHER" id="PTHR35011:SF4">
    <property type="entry name" value="SLL1102 PROTEIN"/>
    <property type="match status" value="1"/>
</dbReference>
<keyword evidence="6 9" id="KW-1133">Transmembrane helix</keyword>
<feature type="transmembrane region" description="Helical" evidence="9">
    <location>
        <begin position="92"/>
        <end position="118"/>
    </location>
</feature>
<evidence type="ECO:0000256" key="1">
    <source>
        <dbReference type="ARBA" id="ARBA00004429"/>
    </source>
</evidence>
<feature type="transmembrane region" description="Helical" evidence="9">
    <location>
        <begin position="138"/>
        <end position="157"/>
    </location>
</feature>
<evidence type="ECO:0000313" key="11">
    <source>
        <dbReference type="EMBL" id="MDQ0315449.1"/>
    </source>
</evidence>
<organism evidence="11 12">
    <name type="scientific">Amorphus orientalis</name>
    <dbReference type="NCBI Taxonomy" id="649198"/>
    <lineage>
        <taxon>Bacteria</taxon>
        <taxon>Pseudomonadati</taxon>
        <taxon>Pseudomonadota</taxon>
        <taxon>Alphaproteobacteria</taxon>
        <taxon>Hyphomicrobiales</taxon>
        <taxon>Amorphaceae</taxon>
        <taxon>Amorphus</taxon>
    </lineage>
</organism>
<evidence type="ECO:0000256" key="9">
    <source>
        <dbReference type="RuleBase" id="RU369079"/>
    </source>
</evidence>
<keyword evidence="4 9" id="KW-0997">Cell inner membrane</keyword>
<dbReference type="GO" id="GO:0022857">
    <property type="term" value="F:transmembrane transporter activity"/>
    <property type="evidence" value="ECO:0007669"/>
    <property type="project" value="UniProtKB-UniRule"/>
</dbReference>
<keyword evidence="3" id="KW-1003">Cell membrane</keyword>
<keyword evidence="7 9" id="KW-0472">Membrane</keyword>
<dbReference type="RefSeq" id="WP_306885279.1">
    <property type="nucleotide sequence ID" value="NZ_JAUSUL010000002.1"/>
</dbReference>
<dbReference type="AlphaFoldDB" id="A0AAE4ATZ8"/>
<dbReference type="Pfam" id="PF04290">
    <property type="entry name" value="DctQ"/>
    <property type="match status" value="1"/>
</dbReference>
<sequence length="178" mass="19556">MNDTLYGIARTIDRITVPVGRATALVLPILMLVIILNVVLRYGFGLGLVELEELQWHLNALIVLGCMAFAYRDDVHVRVDLFHAKFSPLRKAVVEFFGGLVLLMPFVIGIGWFAWGTFTYSLSIGEGSPMPSGLPARYVIKFCMFAGFALLGLQGIAQMCRALLTMRGAGSSYPPVSR</sequence>
<reference evidence="11" key="1">
    <citation type="submission" date="2023-07" db="EMBL/GenBank/DDBJ databases">
        <title>Genomic Encyclopedia of Type Strains, Phase IV (KMG-IV): sequencing the most valuable type-strain genomes for metagenomic binning, comparative biology and taxonomic classification.</title>
        <authorList>
            <person name="Goeker M."/>
        </authorList>
    </citation>
    <scope>NUCLEOTIDE SEQUENCE</scope>
    <source>
        <strain evidence="11">DSM 21202</strain>
    </source>
</reference>
<dbReference type="Proteomes" id="UP001229244">
    <property type="component" value="Unassembled WGS sequence"/>
</dbReference>
<dbReference type="InterPro" id="IPR007387">
    <property type="entry name" value="TRAP_DctQ"/>
</dbReference>
<feature type="transmembrane region" description="Helical" evidence="9">
    <location>
        <begin position="54"/>
        <end position="71"/>
    </location>
</feature>
<dbReference type="GO" id="GO:0005886">
    <property type="term" value="C:plasma membrane"/>
    <property type="evidence" value="ECO:0007669"/>
    <property type="project" value="UniProtKB-SubCell"/>
</dbReference>
<dbReference type="InterPro" id="IPR055348">
    <property type="entry name" value="DctQ"/>
</dbReference>
<dbReference type="PANTHER" id="PTHR35011">
    <property type="entry name" value="2,3-DIKETO-L-GULONATE TRAP TRANSPORTER SMALL PERMEASE PROTEIN YIAM"/>
    <property type="match status" value="1"/>
</dbReference>
<name>A0AAE4ATZ8_9HYPH</name>
<feature type="domain" description="Tripartite ATP-independent periplasmic transporters DctQ component" evidence="10">
    <location>
        <begin position="30"/>
        <end position="163"/>
    </location>
</feature>
<comment type="subcellular location">
    <subcellularLocation>
        <location evidence="1 9">Cell inner membrane</location>
        <topology evidence="1 9">Multi-pass membrane protein</topology>
    </subcellularLocation>
</comment>
<keyword evidence="12" id="KW-1185">Reference proteome</keyword>
<comment type="caution">
    <text evidence="11">The sequence shown here is derived from an EMBL/GenBank/DDBJ whole genome shotgun (WGS) entry which is preliminary data.</text>
</comment>
<evidence type="ECO:0000256" key="8">
    <source>
        <dbReference type="ARBA" id="ARBA00038436"/>
    </source>
</evidence>
<keyword evidence="2 9" id="KW-0813">Transport</keyword>
<comment type="similarity">
    <text evidence="8 9">Belongs to the TRAP transporter small permease family.</text>
</comment>
<comment type="subunit">
    <text evidence="9">The complex comprises the extracytoplasmic solute receptor protein and the two transmembrane proteins.</text>
</comment>
<accession>A0AAE4ATZ8</accession>
<evidence type="ECO:0000256" key="2">
    <source>
        <dbReference type="ARBA" id="ARBA00022448"/>
    </source>
</evidence>
<evidence type="ECO:0000256" key="4">
    <source>
        <dbReference type="ARBA" id="ARBA00022519"/>
    </source>
</evidence>
<evidence type="ECO:0000256" key="3">
    <source>
        <dbReference type="ARBA" id="ARBA00022475"/>
    </source>
</evidence>